<protein>
    <submittedName>
        <fullName evidence="2">Uncharacterized protein</fullName>
    </submittedName>
</protein>
<proteinExistence type="predicted"/>
<gene>
    <name evidence="2" type="ORF">S12H4_39638</name>
</gene>
<feature type="non-terminal residue" evidence="2">
    <location>
        <position position="1"/>
    </location>
</feature>
<feature type="region of interest" description="Disordered" evidence="1">
    <location>
        <begin position="1"/>
        <end position="44"/>
    </location>
</feature>
<reference evidence="2" key="1">
    <citation type="journal article" date="2014" name="Front. Microbiol.">
        <title>High frequency of phylogenetically diverse reductive dehalogenase-homologous genes in deep subseafloor sedimentary metagenomes.</title>
        <authorList>
            <person name="Kawai M."/>
            <person name="Futagami T."/>
            <person name="Toyoda A."/>
            <person name="Takaki Y."/>
            <person name="Nishi S."/>
            <person name="Hori S."/>
            <person name="Arai W."/>
            <person name="Tsubouchi T."/>
            <person name="Morono Y."/>
            <person name="Uchiyama I."/>
            <person name="Ito T."/>
            <person name="Fujiyama A."/>
            <person name="Inagaki F."/>
            <person name="Takami H."/>
        </authorList>
    </citation>
    <scope>NUCLEOTIDE SEQUENCE</scope>
    <source>
        <strain evidence="2">Expedition CK06-06</strain>
    </source>
</reference>
<feature type="compositionally biased region" description="Basic and acidic residues" evidence="1">
    <location>
        <begin position="1"/>
        <end position="21"/>
    </location>
</feature>
<dbReference type="EMBL" id="BARW01023973">
    <property type="protein sequence ID" value="GAI88255.1"/>
    <property type="molecule type" value="Genomic_DNA"/>
</dbReference>
<name>X1TKZ5_9ZZZZ</name>
<evidence type="ECO:0000256" key="1">
    <source>
        <dbReference type="SAM" id="MobiDB-lite"/>
    </source>
</evidence>
<evidence type="ECO:0000313" key="2">
    <source>
        <dbReference type="EMBL" id="GAI88255.1"/>
    </source>
</evidence>
<accession>X1TKZ5</accession>
<dbReference type="AlphaFoldDB" id="X1TKZ5"/>
<organism evidence="2">
    <name type="scientific">marine sediment metagenome</name>
    <dbReference type="NCBI Taxonomy" id="412755"/>
    <lineage>
        <taxon>unclassified sequences</taxon>
        <taxon>metagenomes</taxon>
        <taxon>ecological metagenomes</taxon>
    </lineage>
</organism>
<comment type="caution">
    <text evidence="2">The sequence shown here is derived from an EMBL/GenBank/DDBJ whole genome shotgun (WGS) entry which is preliminary data.</text>
</comment>
<sequence>LRSEEFKPEETRNPDERETKAGELLSVAQGKERARGLRRTTFGV</sequence>